<accession>A0A7X2S601</accession>
<organism evidence="1 2">
    <name type="scientific">Metabacillus mangrovi</name>
    <dbReference type="NCBI Taxonomy" id="1491830"/>
    <lineage>
        <taxon>Bacteria</taxon>
        <taxon>Bacillati</taxon>
        <taxon>Bacillota</taxon>
        <taxon>Bacilli</taxon>
        <taxon>Bacillales</taxon>
        <taxon>Bacillaceae</taxon>
        <taxon>Metabacillus</taxon>
    </lineage>
</organism>
<comment type="caution">
    <text evidence="1">The sequence shown here is derived from an EMBL/GenBank/DDBJ whole genome shotgun (WGS) entry which is preliminary data.</text>
</comment>
<dbReference type="Proteomes" id="UP000434639">
    <property type="component" value="Unassembled WGS sequence"/>
</dbReference>
<protein>
    <submittedName>
        <fullName evidence="1">Uncharacterized protein</fullName>
    </submittedName>
</protein>
<proteinExistence type="predicted"/>
<evidence type="ECO:0000313" key="1">
    <source>
        <dbReference type="EMBL" id="MTH54257.1"/>
    </source>
</evidence>
<dbReference type="OrthoDB" id="9801315at2"/>
<evidence type="ECO:0000313" key="2">
    <source>
        <dbReference type="Proteomes" id="UP000434639"/>
    </source>
</evidence>
<keyword evidence="2" id="KW-1185">Reference proteome</keyword>
<sequence>MGHYCWICMEDKPNEKFSGKGRRQHICKSCRKMGPDFINELKESQRRAQHYENKVKSGCIYQIDKTEFYLFTYNDQTYAAMGEHL</sequence>
<name>A0A7X2S601_9BACI</name>
<gene>
    <name evidence="1" type="ORF">GKZ89_12670</name>
</gene>
<dbReference type="EMBL" id="WMIB01000012">
    <property type="protein sequence ID" value="MTH54257.1"/>
    <property type="molecule type" value="Genomic_DNA"/>
</dbReference>
<dbReference type="AlphaFoldDB" id="A0A7X2S601"/>
<reference evidence="1 2" key="1">
    <citation type="journal article" date="2017" name="Int. J. Syst. Evol. Microbiol.">
        <title>Bacillus mangrovi sp. nov., isolated from a sediment sample from a mangrove forest.</title>
        <authorList>
            <person name="Gupta V."/>
            <person name="Singh P.K."/>
            <person name="Korpole S."/>
            <person name="Tanuku N.R.S."/>
            <person name="Pinnaka A.K."/>
        </authorList>
    </citation>
    <scope>NUCLEOTIDE SEQUENCE [LARGE SCALE GENOMIC DNA]</scope>
    <source>
        <strain evidence="1 2">KCTC 33872</strain>
    </source>
</reference>
<dbReference type="RefSeq" id="WP_155112768.1">
    <property type="nucleotide sequence ID" value="NZ_WMIB01000012.1"/>
</dbReference>